<name>A0A6J8BB01_MYTCO</name>
<feature type="repeat" description="ANK" evidence="3">
    <location>
        <begin position="161"/>
        <end position="191"/>
    </location>
</feature>
<dbReference type="PROSITE" id="PS50088">
    <property type="entry name" value="ANK_REPEAT"/>
    <property type="match status" value="2"/>
</dbReference>
<evidence type="ECO:0000313" key="5">
    <source>
        <dbReference type="Proteomes" id="UP000507470"/>
    </source>
</evidence>
<organism evidence="4 5">
    <name type="scientific">Mytilus coruscus</name>
    <name type="common">Sea mussel</name>
    <dbReference type="NCBI Taxonomy" id="42192"/>
    <lineage>
        <taxon>Eukaryota</taxon>
        <taxon>Metazoa</taxon>
        <taxon>Spiralia</taxon>
        <taxon>Lophotrochozoa</taxon>
        <taxon>Mollusca</taxon>
        <taxon>Bivalvia</taxon>
        <taxon>Autobranchia</taxon>
        <taxon>Pteriomorphia</taxon>
        <taxon>Mytilida</taxon>
        <taxon>Mytiloidea</taxon>
        <taxon>Mytilidae</taxon>
        <taxon>Mytilinae</taxon>
        <taxon>Mytilus</taxon>
    </lineage>
</organism>
<dbReference type="Proteomes" id="UP000507470">
    <property type="component" value="Unassembled WGS sequence"/>
</dbReference>
<dbReference type="AlphaFoldDB" id="A0A6J8BB01"/>
<dbReference type="OrthoDB" id="6160589at2759"/>
<dbReference type="InterPro" id="IPR002110">
    <property type="entry name" value="Ankyrin_rpt"/>
</dbReference>
<feature type="repeat" description="ANK" evidence="3">
    <location>
        <begin position="128"/>
        <end position="156"/>
    </location>
</feature>
<protein>
    <submittedName>
        <fullName evidence="4">Uncharacterized protein</fullName>
    </submittedName>
</protein>
<dbReference type="PROSITE" id="PS50297">
    <property type="entry name" value="ANK_REP_REGION"/>
    <property type="match status" value="2"/>
</dbReference>
<proteinExistence type="predicted"/>
<keyword evidence="2 3" id="KW-0040">ANK repeat</keyword>
<keyword evidence="1" id="KW-0677">Repeat</keyword>
<evidence type="ECO:0000313" key="4">
    <source>
        <dbReference type="EMBL" id="CAC5379277.1"/>
    </source>
</evidence>
<gene>
    <name evidence="4" type="ORF">MCOR_15362</name>
</gene>
<evidence type="ECO:0000256" key="2">
    <source>
        <dbReference type="ARBA" id="ARBA00023043"/>
    </source>
</evidence>
<sequence length="191" mass="22070">MIHWLIKNADSRVIEQRFLLRKKDDMDPFITVVPTKYHKMYIQRMTDDWSKGRVLGVFNNINMKIPEFRQRFMSHLNTLDIAFQRQLALTCDVAYKHTTLLLCCHYNDFPLIQWCIYHGVDVNQSNCNGCSPMLVSAYTGDAVTVKVLLNNNADINQCLDGGASPFYVVCLNNRIEIVKVLLDNKANIHKT</sequence>
<evidence type="ECO:0000256" key="3">
    <source>
        <dbReference type="PROSITE-ProRule" id="PRU00023"/>
    </source>
</evidence>
<dbReference type="PANTHER" id="PTHR24198:SF165">
    <property type="entry name" value="ANKYRIN REPEAT-CONTAINING PROTEIN-RELATED"/>
    <property type="match status" value="1"/>
</dbReference>
<dbReference type="SMART" id="SM00248">
    <property type="entry name" value="ANK"/>
    <property type="match status" value="3"/>
</dbReference>
<evidence type="ECO:0000256" key="1">
    <source>
        <dbReference type="ARBA" id="ARBA00022737"/>
    </source>
</evidence>
<dbReference type="EMBL" id="CACVKT020002660">
    <property type="protein sequence ID" value="CAC5379277.1"/>
    <property type="molecule type" value="Genomic_DNA"/>
</dbReference>
<keyword evidence="5" id="KW-1185">Reference proteome</keyword>
<accession>A0A6J8BB01</accession>
<reference evidence="4 5" key="1">
    <citation type="submission" date="2020-06" db="EMBL/GenBank/DDBJ databases">
        <authorList>
            <person name="Li R."/>
            <person name="Bekaert M."/>
        </authorList>
    </citation>
    <scope>NUCLEOTIDE SEQUENCE [LARGE SCALE GENOMIC DNA]</scope>
    <source>
        <strain evidence="5">wild</strain>
    </source>
</reference>
<dbReference type="SUPFAM" id="SSF48403">
    <property type="entry name" value="Ankyrin repeat"/>
    <property type="match status" value="1"/>
</dbReference>
<dbReference type="PANTHER" id="PTHR24198">
    <property type="entry name" value="ANKYRIN REPEAT AND PROTEIN KINASE DOMAIN-CONTAINING PROTEIN"/>
    <property type="match status" value="1"/>
</dbReference>
<dbReference type="Gene3D" id="1.25.40.20">
    <property type="entry name" value="Ankyrin repeat-containing domain"/>
    <property type="match status" value="1"/>
</dbReference>
<dbReference type="InterPro" id="IPR036770">
    <property type="entry name" value="Ankyrin_rpt-contain_sf"/>
</dbReference>
<dbReference type="Pfam" id="PF12796">
    <property type="entry name" value="Ank_2"/>
    <property type="match status" value="1"/>
</dbReference>